<dbReference type="PANTHER" id="PTHR42901">
    <property type="entry name" value="ALCOHOL DEHYDROGENASE"/>
    <property type="match status" value="1"/>
</dbReference>
<dbReference type="SUPFAM" id="SSF51735">
    <property type="entry name" value="NAD(P)-binding Rossmann-fold domains"/>
    <property type="match status" value="1"/>
</dbReference>
<organism evidence="3 4">
    <name type="scientific">Erysipelothrix larvae</name>
    <dbReference type="NCBI Taxonomy" id="1514105"/>
    <lineage>
        <taxon>Bacteria</taxon>
        <taxon>Bacillati</taxon>
        <taxon>Bacillota</taxon>
        <taxon>Erysipelotrichia</taxon>
        <taxon>Erysipelotrichales</taxon>
        <taxon>Erysipelotrichaceae</taxon>
        <taxon>Erysipelothrix</taxon>
    </lineage>
</organism>
<dbReference type="PROSITE" id="PS00061">
    <property type="entry name" value="ADH_SHORT"/>
    <property type="match status" value="1"/>
</dbReference>
<dbReference type="PANTHER" id="PTHR42901:SF1">
    <property type="entry name" value="ALCOHOL DEHYDROGENASE"/>
    <property type="match status" value="1"/>
</dbReference>
<dbReference type="GO" id="GO:0016491">
    <property type="term" value="F:oxidoreductase activity"/>
    <property type="evidence" value="ECO:0007669"/>
    <property type="project" value="UniProtKB-KW"/>
</dbReference>
<dbReference type="OrthoDB" id="9808814at2"/>
<dbReference type="EMBL" id="CP013213">
    <property type="protein sequence ID" value="AMC92957.1"/>
    <property type="molecule type" value="Genomic_DNA"/>
</dbReference>
<dbReference type="Proteomes" id="UP000063781">
    <property type="component" value="Chromosome"/>
</dbReference>
<gene>
    <name evidence="3" type="ORF">AOC36_02835</name>
</gene>
<dbReference type="InterPro" id="IPR036291">
    <property type="entry name" value="NAD(P)-bd_dom_sf"/>
</dbReference>
<sequence>MKKFVVITGASSGIGYATAKAFAKRGKNLILVARRKNRLEEVKKEIEDSFSGIEVITKSCDLSDIPTAYSLYEELRSYSIETWINNAGFGDYASVSQQNLEKIENMLKLNIETLTILSTLYVNEYRDVSGTQLINLSSRGGYVLVPNAATYCATKFYVSAFTEGLAHELKASGAKLKAKILAPAATKTEFGKLANNTQDYDYDKKFGQYHTSEQMADFLLHLYDSEKTLGIVDWETFEFKLEEPQMNYAGNSIHNQKHDVSIHDDLYERVVSHDDHHNKDSK</sequence>
<evidence type="ECO:0000313" key="3">
    <source>
        <dbReference type="EMBL" id="AMC92957.1"/>
    </source>
</evidence>
<accession>A0A109UGP2</accession>
<dbReference type="Gene3D" id="3.40.50.720">
    <property type="entry name" value="NAD(P)-binding Rossmann-like Domain"/>
    <property type="match status" value="1"/>
</dbReference>
<dbReference type="CDD" id="cd05233">
    <property type="entry name" value="SDR_c"/>
    <property type="match status" value="1"/>
</dbReference>
<keyword evidence="2" id="KW-0560">Oxidoreductase</keyword>
<protein>
    <submittedName>
        <fullName evidence="3">Oxidoreductase</fullName>
    </submittedName>
</protein>
<dbReference type="RefSeq" id="WP_067631226.1">
    <property type="nucleotide sequence ID" value="NZ_CP013213.1"/>
</dbReference>
<dbReference type="KEGG" id="erl:AOC36_02835"/>
<evidence type="ECO:0000256" key="1">
    <source>
        <dbReference type="ARBA" id="ARBA00006484"/>
    </source>
</evidence>
<dbReference type="PRINTS" id="PR00081">
    <property type="entry name" value="GDHRDH"/>
</dbReference>
<dbReference type="Pfam" id="PF00106">
    <property type="entry name" value="adh_short"/>
    <property type="match status" value="1"/>
</dbReference>
<evidence type="ECO:0000256" key="2">
    <source>
        <dbReference type="ARBA" id="ARBA00023002"/>
    </source>
</evidence>
<name>A0A109UGP2_9FIRM</name>
<reference evidence="3 4" key="1">
    <citation type="submission" date="2015-10" db="EMBL/GenBank/DDBJ databases">
        <title>Erysipelothrix larvae sp. LV19 isolated from the larval gut of the rhinoceros beetle, Trypoxylus dichotomus.</title>
        <authorList>
            <person name="Lim S."/>
            <person name="Kim B.-C."/>
        </authorList>
    </citation>
    <scope>NUCLEOTIDE SEQUENCE [LARGE SCALE GENOMIC DNA]</scope>
    <source>
        <strain evidence="3 4">LV19</strain>
    </source>
</reference>
<dbReference type="STRING" id="1514105.AOC36_02835"/>
<dbReference type="InterPro" id="IPR002347">
    <property type="entry name" value="SDR_fam"/>
</dbReference>
<proteinExistence type="inferred from homology"/>
<evidence type="ECO:0000313" key="4">
    <source>
        <dbReference type="Proteomes" id="UP000063781"/>
    </source>
</evidence>
<keyword evidence="4" id="KW-1185">Reference proteome</keyword>
<comment type="similarity">
    <text evidence="1">Belongs to the short-chain dehydrogenases/reductases (SDR) family.</text>
</comment>
<dbReference type="AlphaFoldDB" id="A0A109UGP2"/>
<dbReference type="InterPro" id="IPR020904">
    <property type="entry name" value="Sc_DH/Rdtase_CS"/>
</dbReference>